<evidence type="ECO:0000259" key="1">
    <source>
        <dbReference type="SMART" id="SM00943"/>
    </source>
</evidence>
<organism evidence="2 3">
    <name type="scientific">Kutzneria viridogrisea</name>
    <dbReference type="NCBI Taxonomy" id="47990"/>
    <lineage>
        <taxon>Bacteria</taxon>
        <taxon>Bacillati</taxon>
        <taxon>Actinomycetota</taxon>
        <taxon>Actinomycetes</taxon>
        <taxon>Pseudonocardiales</taxon>
        <taxon>Pseudonocardiaceae</taxon>
        <taxon>Kutzneria</taxon>
    </lineage>
</organism>
<protein>
    <recommendedName>
        <fullName evidence="1">DNA primase/polymerase bifunctional N-terminal domain-containing protein</fullName>
    </recommendedName>
</protein>
<gene>
    <name evidence="2" type="ORF">BC739_008535</name>
</gene>
<feature type="domain" description="DNA primase/polymerase bifunctional N-terminal" evidence="1">
    <location>
        <begin position="19"/>
        <end position="176"/>
    </location>
</feature>
<proteinExistence type="predicted"/>
<keyword evidence="3" id="KW-1185">Reference proteome</keyword>
<dbReference type="InterPro" id="IPR015330">
    <property type="entry name" value="DNA_primase/pol_bifunc_N"/>
</dbReference>
<comment type="caution">
    <text evidence="2">The sequence shown here is derived from an EMBL/GenBank/DDBJ whole genome shotgun (WGS) entry which is preliminary data.</text>
</comment>
<evidence type="ECO:0000313" key="3">
    <source>
        <dbReference type="Proteomes" id="UP000517916"/>
    </source>
</evidence>
<evidence type="ECO:0000313" key="2">
    <source>
        <dbReference type="EMBL" id="MBA8931288.1"/>
    </source>
</evidence>
<dbReference type="EMBL" id="JACJID010000008">
    <property type="protein sequence ID" value="MBA8931288.1"/>
    <property type="molecule type" value="Genomic_DNA"/>
</dbReference>
<dbReference type="Proteomes" id="UP000517916">
    <property type="component" value="Unassembled WGS sequence"/>
</dbReference>
<sequence length="211" mass="23163">MDWSDSWRGAFRIELRAEAMGLAWRGWPVLPGTYPAGSQWAGRDGVQEDGPVPVHRDWADRIGTKPEQVAAWWTGRRYSLLVATGYVVDAIEVSADLGRRVASVLRTTGVVVPIAATPAGNWLFLIQSGQELGSELAARGDVLLHGRDSWIPLPPTPFQHGVVHWRVKPEVCGWALPDSQVVQEAIVEATRPDLAELLDASQQLVAVDRSF</sequence>
<dbReference type="Pfam" id="PF09250">
    <property type="entry name" value="Prim-Pol"/>
    <property type="match status" value="1"/>
</dbReference>
<accession>A0ABR6BWK2</accession>
<dbReference type="RefSeq" id="WP_025353989.1">
    <property type="nucleotide sequence ID" value="NZ_BAAABQ010000015.1"/>
</dbReference>
<dbReference type="SMART" id="SM00943">
    <property type="entry name" value="Prim-Pol"/>
    <property type="match status" value="1"/>
</dbReference>
<name>A0ABR6BWK2_9PSEU</name>
<reference evidence="2 3" key="1">
    <citation type="submission" date="2020-08" db="EMBL/GenBank/DDBJ databases">
        <title>Genomic Encyclopedia of Archaeal and Bacterial Type Strains, Phase II (KMG-II): from individual species to whole genera.</title>
        <authorList>
            <person name="Goeker M."/>
        </authorList>
    </citation>
    <scope>NUCLEOTIDE SEQUENCE [LARGE SCALE GENOMIC DNA]</scope>
    <source>
        <strain evidence="2 3">DSM 43850</strain>
    </source>
</reference>